<dbReference type="Proteomes" id="UP000596742">
    <property type="component" value="Unassembled WGS sequence"/>
</dbReference>
<protein>
    <recommendedName>
        <fullName evidence="7">ANK</fullName>
    </recommendedName>
</protein>
<evidence type="ECO:0000313" key="5">
    <source>
        <dbReference type="EMBL" id="VDI71491.1"/>
    </source>
</evidence>
<evidence type="ECO:0000256" key="1">
    <source>
        <dbReference type="ARBA" id="ARBA00022737"/>
    </source>
</evidence>
<dbReference type="InterPro" id="IPR036770">
    <property type="entry name" value="Ankyrin_rpt-contain_sf"/>
</dbReference>
<dbReference type="PANTHER" id="PTHR24123">
    <property type="entry name" value="ANKYRIN REPEAT-CONTAINING"/>
    <property type="match status" value="1"/>
</dbReference>
<evidence type="ECO:0000256" key="2">
    <source>
        <dbReference type="ARBA" id="ARBA00023043"/>
    </source>
</evidence>
<dbReference type="Pfam" id="PF00023">
    <property type="entry name" value="Ank"/>
    <property type="match status" value="1"/>
</dbReference>
<feature type="region of interest" description="Disordered" evidence="4">
    <location>
        <begin position="1276"/>
        <end position="1301"/>
    </location>
</feature>
<sequence>METNQFFFLDDVFGSLTPNDEVNKWCTCIDLVIQKLNEKASINQFKSYVIITSRTSMIPRRIRQYCSIDLDDSEHQLDKTDKNSILNIVYNTENIEYEQLRSFHSNDNIGFPLCASIHAQFFEHLELTDFFVKPLKHILHLVNVCIQDRDLCKAFYIMAMNNGRICKDLLLLNVGTLSIEHEYEHYFNLVDLRCASFTRPLDNDYIEFRHVEVLEAVECNFIVNHPDEALQHVSFEAICNTVVRHENERQDSKLYLLPTDQAVDTLLSRSFESVCDGFIFQPCKLDLWEHPTVCKKFIQFLERQQIPCLEYFFSMEDRIFGNRILYWTAVLHKRHLCKDLVDFLLKRNLQATNTLQLLSEALIGACSIVQLELVQYIVACGADVSYCRGCFDQSHVEEDIPYHECPIEAAYRSKNKEALLHLLNQKAIIPHSIWKYWNIFHKSMEHGDEKHVLKFVCSLCYPKCERMYGTIAIDEANREDIDDIFYTFVSHDLVTPEMLEAFFDLDVDMNYCGKDGSFVLLFFMKYFERNQTELRFYYIKRCLENGADPNRISANDNSALLVALQMQPFNLQVLEVLLQNKANPDIRGADGSNCLHVCVCTNLEDGHMKYVLSKLVENGADRSARTHYQLSPVQLLVKVQTNPEEYIESLQYLSENCLTEILNFRLSKKKASKIVFTLINRGCNVLKANENGETCLSLAISFYPSIVGRLLEFGADPACLDAYDRTMIERALLSDNKNMSSVVDMLLEGVRDSDDCLQKFFITAFMSKHNRFNEICNLLQRYPKTAVELKDGSSQTFLHHSVSSDLTDDEVCVLVQTFNDLKGNLNSVDCQNASALDLAAKSRKLRSKTIMFLIKLSNTNIIQNDFLLNCCTNNHVTVQILEYFDSIKMLSKFVNKSKQILHKLATNKEILPHTINSIVRTLINSVVSFKLLDECDQERNSALHVAAKCGNLSMVASLCNFAINVNHQNTLGNTALHELIAEERVDDINARTICSEIVKVLKPKFNWSLRNCKNMTVIEILFSNFDTPVSRQKTLEFILSTCKHVNKTFNEKSILHYVLNMDKSDYYVSQLVDLILLHIPDPDVTDNFKRTALNAAAKNKQHCRLRSMLQLLTKGANSNTVDNIKQNPLMNAIKSPRGNDIITEAERLFRVVILLIFKCDKNTKSLEDETPQTLSNDYDDINKFFLWESQKPNDALELVKLKSKTIIENMTKTTDCPSLELGLVSSSNTLNLCFQYIAEAYPYMATKSLSFDVYGVRAQVPITNELLYEKESQRQTGAFADESDDDSESFIPEESMAIRNV</sequence>
<name>A0A8B6H0V5_MYTGA</name>
<keyword evidence="6" id="KW-1185">Reference proteome</keyword>
<evidence type="ECO:0000313" key="6">
    <source>
        <dbReference type="Proteomes" id="UP000596742"/>
    </source>
</evidence>
<dbReference type="SMART" id="SM00248">
    <property type="entry name" value="ANK"/>
    <property type="match status" value="9"/>
</dbReference>
<keyword evidence="1" id="KW-0677">Repeat</keyword>
<comment type="caution">
    <text evidence="5">The sequence shown here is derived from an EMBL/GenBank/DDBJ whole genome shotgun (WGS) entry which is preliminary data.</text>
</comment>
<dbReference type="SUPFAM" id="SSF48403">
    <property type="entry name" value="Ankyrin repeat"/>
    <property type="match status" value="3"/>
</dbReference>
<accession>A0A8B6H0V5</accession>
<evidence type="ECO:0000256" key="3">
    <source>
        <dbReference type="PROSITE-ProRule" id="PRU00023"/>
    </source>
</evidence>
<evidence type="ECO:0008006" key="7">
    <source>
        <dbReference type="Google" id="ProtNLM"/>
    </source>
</evidence>
<dbReference type="PANTHER" id="PTHR24123:SF141">
    <property type="entry name" value="ANKYRIN 2, ISOFORM U"/>
    <property type="match status" value="1"/>
</dbReference>
<dbReference type="InterPro" id="IPR002110">
    <property type="entry name" value="Ankyrin_rpt"/>
</dbReference>
<dbReference type="InterPro" id="IPR051165">
    <property type="entry name" value="Multifunctional_ANK_Repeat"/>
</dbReference>
<dbReference type="Gene3D" id="1.25.40.20">
    <property type="entry name" value="Ankyrin repeat-containing domain"/>
    <property type="match status" value="4"/>
</dbReference>
<feature type="repeat" description="ANK" evidence="3">
    <location>
        <begin position="938"/>
        <end position="970"/>
    </location>
</feature>
<dbReference type="PROSITE" id="PS50088">
    <property type="entry name" value="ANK_REPEAT"/>
    <property type="match status" value="1"/>
</dbReference>
<keyword evidence="2 3" id="KW-0040">ANK repeat</keyword>
<evidence type="ECO:0000256" key="4">
    <source>
        <dbReference type="SAM" id="MobiDB-lite"/>
    </source>
</evidence>
<reference evidence="5" key="1">
    <citation type="submission" date="2018-11" db="EMBL/GenBank/DDBJ databases">
        <authorList>
            <person name="Alioto T."/>
            <person name="Alioto T."/>
        </authorList>
    </citation>
    <scope>NUCLEOTIDE SEQUENCE</scope>
</reference>
<dbReference type="EMBL" id="UYJE01009232">
    <property type="protein sequence ID" value="VDI71491.1"/>
    <property type="molecule type" value="Genomic_DNA"/>
</dbReference>
<organism evidence="5 6">
    <name type="scientific">Mytilus galloprovincialis</name>
    <name type="common">Mediterranean mussel</name>
    <dbReference type="NCBI Taxonomy" id="29158"/>
    <lineage>
        <taxon>Eukaryota</taxon>
        <taxon>Metazoa</taxon>
        <taxon>Spiralia</taxon>
        <taxon>Lophotrochozoa</taxon>
        <taxon>Mollusca</taxon>
        <taxon>Bivalvia</taxon>
        <taxon>Autobranchia</taxon>
        <taxon>Pteriomorphia</taxon>
        <taxon>Mytilida</taxon>
        <taxon>Mytiloidea</taxon>
        <taxon>Mytilidae</taxon>
        <taxon>Mytilinae</taxon>
        <taxon>Mytilus</taxon>
    </lineage>
</organism>
<proteinExistence type="predicted"/>
<gene>
    <name evidence="5" type="ORF">MGAL_10B029079</name>
</gene>